<dbReference type="eggNOG" id="COG0509">
    <property type="taxonomic scope" value="Bacteria"/>
</dbReference>
<dbReference type="PROSITE" id="PS00189">
    <property type="entry name" value="LIPOYL"/>
    <property type="match status" value="1"/>
</dbReference>
<dbReference type="Gene3D" id="2.40.50.100">
    <property type="match status" value="1"/>
</dbReference>
<keyword evidence="7" id="KW-1185">Reference proteome</keyword>
<dbReference type="InterPro" id="IPR017453">
    <property type="entry name" value="GCV_H_sub"/>
</dbReference>
<protein>
    <recommendedName>
        <fullName evidence="3">Glycine cleavage system H protein</fullName>
    </recommendedName>
</protein>
<dbReference type="Pfam" id="PF01597">
    <property type="entry name" value="GCV_H"/>
    <property type="match status" value="1"/>
</dbReference>
<proteinExistence type="inferred from homology"/>
<dbReference type="InterPro" id="IPR011053">
    <property type="entry name" value="Single_hybrid_motif"/>
</dbReference>
<sequence length="125" mass="13552">MNDLKFTATHEWLQSGSDEVTIGITDHAQQLLGDMVFVELPEVGDEVNAGQELGVVESVKAASDFYAPISGVVTAVNEAVSENPALVNTEPYSAGWLVKLKPTNLSEMNDLLNADQYQNEIAEEK</sequence>
<keyword evidence="2 3" id="KW-0450">Lipoyl</keyword>
<dbReference type="RefSeq" id="WP_018577911.1">
    <property type="nucleotide sequence ID" value="NZ_KB892415.1"/>
</dbReference>
<reference evidence="6 7" key="1">
    <citation type="submission" date="2015-11" db="EMBL/GenBank/DDBJ databases">
        <title>Genomic analysis of 38 Legionella species identifies large and diverse effector repertoires.</title>
        <authorList>
            <person name="Burstein D."/>
            <person name="Amaro F."/>
            <person name="Zusman T."/>
            <person name="Lifshitz Z."/>
            <person name="Cohen O."/>
            <person name="Gilbert J.A."/>
            <person name="Pupko T."/>
            <person name="Shuman H.A."/>
            <person name="Segal G."/>
        </authorList>
    </citation>
    <scope>NUCLEOTIDE SEQUENCE [LARGE SCALE GENOMIC DNA]</scope>
    <source>
        <strain evidence="6 7">ATCC 49655</strain>
    </source>
</reference>
<dbReference type="NCBIfam" id="NF002270">
    <property type="entry name" value="PRK01202.1"/>
    <property type="match status" value="1"/>
</dbReference>
<dbReference type="GO" id="GO:0019464">
    <property type="term" value="P:glycine decarboxylation via glycine cleavage system"/>
    <property type="evidence" value="ECO:0007669"/>
    <property type="project" value="UniProtKB-UniRule"/>
</dbReference>
<name>A0A0W0Z023_9GAMM</name>
<evidence type="ECO:0000256" key="4">
    <source>
        <dbReference type="PIRSR" id="PIRSR617453-50"/>
    </source>
</evidence>
<organism evidence="6 7">
    <name type="scientific">Legionella shakespearei DSM 23087</name>
    <dbReference type="NCBI Taxonomy" id="1122169"/>
    <lineage>
        <taxon>Bacteria</taxon>
        <taxon>Pseudomonadati</taxon>
        <taxon>Pseudomonadota</taxon>
        <taxon>Gammaproteobacteria</taxon>
        <taxon>Legionellales</taxon>
        <taxon>Legionellaceae</taxon>
        <taxon>Legionella</taxon>
    </lineage>
</organism>
<evidence type="ECO:0000313" key="7">
    <source>
        <dbReference type="Proteomes" id="UP000054600"/>
    </source>
</evidence>
<dbReference type="OrthoDB" id="9796712at2"/>
<evidence type="ECO:0000259" key="5">
    <source>
        <dbReference type="PROSITE" id="PS50968"/>
    </source>
</evidence>
<dbReference type="STRING" id="1122169.Lsha_1176"/>
<dbReference type="PROSITE" id="PS50968">
    <property type="entry name" value="BIOTINYL_LIPOYL"/>
    <property type="match status" value="1"/>
</dbReference>
<comment type="caution">
    <text evidence="6">The sequence shown here is derived from an EMBL/GenBank/DDBJ whole genome shotgun (WGS) entry which is preliminary data.</text>
</comment>
<dbReference type="PANTHER" id="PTHR11715:SF3">
    <property type="entry name" value="GLYCINE CLEAVAGE SYSTEM H PROTEIN-RELATED"/>
    <property type="match status" value="1"/>
</dbReference>
<dbReference type="AlphaFoldDB" id="A0A0W0Z023"/>
<evidence type="ECO:0000313" key="6">
    <source>
        <dbReference type="EMBL" id="KTD62476.1"/>
    </source>
</evidence>
<dbReference type="InterPro" id="IPR033753">
    <property type="entry name" value="GCV_H/Fam206"/>
</dbReference>
<dbReference type="NCBIfam" id="TIGR00527">
    <property type="entry name" value="gcvH"/>
    <property type="match status" value="1"/>
</dbReference>
<evidence type="ECO:0000256" key="3">
    <source>
        <dbReference type="HAMAP-Rule" id="MF_00272"/>
    </source>
</evidence>
<dbReference type="GO" id="GO:0005960">
    <property type="term" value="C:glycine cleavage complex"/>
    <property type="evidence" value="ECO:0007669"/>
    <property type="project" value="InterPro"/>
</dbReference>
<dbReference type="HAMAP" id="MF_00272">
    <property type="entry name" value="GcvH"/>
    <property type="match status" value="1"/>
</dbReference>
<comment type="function">
    <text evidence="3">The glycine cleavage system catalyzes the degradation of glycine. The H protein shuttles the methylamine group of glycine from the P protein to the T protein.</text>
</comment>
<dbReference type="InterPro" id="IPR000089">
    <property type="entry name" value="Biotin_lipoyl"/>
</dbReference>
<dbReference type="GO" id="GO:0005829">
    <property type="term" value="C:cytosol"/>
    <property type="evidence" value="ECO:0007669"/>
    <property type="project" value="TreeGrafter"/>
</dbReference>
<dbReference type="GO" id="GO:0009249">
    <property type="term" value="P:protein lipoylation"/>
    <property type="evidence" value="ECO:0007669"/>
    <property type="project" value="TreeGrafter"/>
</dbReference>
<comment type="similarity">
    <text evidence="1 3">Belongs to the GcvH family.</text>
</comment>
<accession>A0A0W0Z023</accession>
<comment type="cofactor">
    <cofactor evidence="3">
        <name>(R)-lipoate</name>
        <dbReference type="ChEBI" id="CHEBI:83088"/>
    </cofactor>
    <text evidence="3">Binds 1 lipoyl cofactor covalently.</text>
</comment>
<evidence type="ECO:0000256" key="1">
    <source>
        <dbReference type="ARBA" id="ARBA00009249"/>
    </source>
</evidence>
<dbReference type="CDD" id="cd06848">
    <property type="entry name" value="GCS_H"/>
    <property type="match status" value="1"/>
</dbReference>
<dbReference type="EMBL" id="LNYW01000033">
    <property type="protein sequence ID" value="KTD62476.1"/>
    <property type="molecule type" value="Genomic_DNA"/>
</dbReference>
<dbReference type="Proteomes" id="UP000054600">
    <property type="component" value="Unassembled WGS sequence"/>
</dbReference>
<dbReference type="SUPFAM" id="SSF51230">
    <property type="entry name" value="Single hybrid motif"/>
    <property type="match status" value="1"/>
</dbReference>
<gene>
    <name evidence="3 6" type="primary">gcvH</name>
    <name evidence="6" type="ORF">Lsha_1176</name>
</gene>
<dbReference type="InterPro" id="IPR002930">
    <property type="entry name" value="GCV_H"/>
</dbReference>
<dbReference type="InterPro" id="IPR003016">
    <property type="entry name" value="2-oxoA_DH_lipoyl-BS"/>
</dbReference>
<dbReference type="PANTHER" id="PTHR11715">
    <property type="entry name" value="GLYCINE CLEAVAGE SYSTEM H PROTEIN"/>
    <property type="match status" value="1"/>
</dbReference>
<comment type="subunit">
    <text evidence="3">The glycine cleavage system is composed of four proteins: P, T, L and H.</text>
</comment>
<feature type="domain" description="Lipoyl-binding" evidence="5">
    <location>
        <begin position="19"/>
        <end position="101"/>
    </location>
</feature>
<feature type="modified residue" description="N6-lipoyllysine" evidence="3 4">
    <location>
        <position position="60"/>
    </location>
</feature>
<evidence type="ECO:0000256" key="2">
    <source>
        <dbReference type="ARBA" id="ARBA00022823"/>
    </source>
</evidence>
<dbReference type="PATRIC" id="fig|1122169.6.peg.1357"/>